<reference evidence="1 2" key="1">
    <citation type="journal article" date="2009" name="Nature">
        <title>The Sorghum bicolor genome and the diversification of grasses.</title>
        <authorList>
            <person name="Paterson A.H."/>
            <person name="Bowers J.E."/>
            <person name="Bruggmann R."/>
            <person name="Dubchak I."/>
            <person name="Grimwood J."/>
            <person name="Gundlach H."/>
            <person name="Haberer G."/>
            <person name="Hellsten U."/>
            <person name="Mitros T."/>
            <person name="Poliakov A."/>
            <person name="Schmutz J."/>
            <person name="Spannagl M."/>
            <person name="Tang H."/>
            <person name="Wang X."/>
            <person name="Wicker T."/>
            <person name="Bharti A.K."/>
            <person name="Chapman J."/>
            <person name="Feltus F.A."/>
            <person name="Gowik U."/>
            <person name="Grigoriev I.V."/>
            <person name="Lyons E."/>
            <person name="Maher C.A."/>
            <person name="Martis M."/>
            <person name="Narechania A."/>
            <person name="Otillar R.P."/>
            <person name="Penning B.W."/>
            <person name="Salamov A.A."/>
            <person name="Wang Y."/>
            <person name="Zhang L."/>
            <person name="Carpita N.C."/>
            <person name="Freeling M."/>
            <person name="Gingle A.R."/>
            <person name="Hash C.T."/>
            <person name="Keller B."/>
            <person name="Klein P."/>
            <person name="Kresovich S."/>
            <person name="McCann M.C."/>
            <person name="Ming R."/>
            <person name="Peterson D.G."/>
            <person name="Mehboob-ur-Rahman"/>
            <person name="Ware D."/>
            <person name="Westhoff P."/>
            <person name="Mayer K.F."/>
            <person name="Messing J."/>
            <person name="Rokhsar D.S."/>
        </authorList>
    </citation>
    <scope>NUCLEOTIDE SEQUENCE [LARGE SCALE GENOMIC DNA]</scope>
    <source>
        <strain evidence="2">cv. BTx623</strain>
    </source>
</reference>
<name>A0A1B6P6A6_SORBI</name>
<organism evidence="1 2">
    <name type="scientific">Sorghum bicolor</name>
    <name type="common">Sorghum</name>
    <name type="synonym">Sorghum vulgare</name>
    <dbReference type="NCBI Taxonomy" id="4558"/>
    <lineage>
        <taxon>Eukaryota</taxon>
        <taxon>Viridiplantae</taxon>
        <taxon>Streptophyta</taxon>
        <taxon>Embryophyta</taxon>
        <taxon>Tracheophyta</taxon>
        <taxon>Spermatophyta</taxon>
        <taxon>Magnoliopsida</taxon>
        <taxon>Liliopsida</taxon>
        <taxon>Poales</taxon>
        <taxon>Poaceae</taxon>
        <taxon>PACMAD clade</taxon>
        <taxon>Panicoideae</taxon>
        <taxon>Andropogonodae</taxon>
        <taxon>Andropogoneae</taxon>
        <taxon>Sorghinae</taxon>
        <taxon>Sorghum</taxon>
    </lineage>
</organism>
<proteinExistence type="predicted"/>
<dbReference type="EMBL" id="CM000768">
    <property type="protein sequence ID" value="KXG21184.1"/>
    <property type="molecule type" value="Genomic_DNA"/>
</dbReference>
<dbReference type="Proteomes" id="UP000000768">
    <property type="component" value="Chromosome 9"/>
</dbReference>
<dbReference type="AlphaFoldDB" id="A0A1B6P6A6"/>
<keyword evidence="2" id="KW-1185">Reference proteome</keyword>
<accession>A0A1B6P6A6</accession>
<reference evidence="2" key="2">
    <citation type="journal article" date="2018" name="Plant J.">
        <title>The Sorghum bicolor reference genome: improved assembly, gene annotations, a transcriptome atlas, and signatures of genome organization.</title>
        <authorList>
            <person name="McCormick R.F."/>
            <person name="Truong S.K."/>
            <person name="Sreedasyam A."/>
            <person name="Jenkins J."/>
            <person name="Shu S."/>
            <person name="Sims D."/>
            <person name="Kennedy M."/>
            <person name="Amirebrahimi M."/>
            <person name="Weers B.D."/>
            <person name="McKinley B."/>
            <person name="Mattison A."/>
            <person name="Morishige D.T."/>
            <person name="Grimwood J."/>
            <person name="Schmutz J."/>
            <person name="Mullet J.E."/>
        </authorList>
    </citation>
    <scope>NUCLEOTIDE SEQUENCE [LARGE SCALE GENOMIC DNA]</scope>
    <source>
        <strain evidence="2">cv. BTx623</strain>
    </source>
</reference>
<protein>
    <submittedName>
        <fullName evidence="1">Uncharacterized protein</fullName>
    </submittedName>
</protein>
<sequence>MSLIIIDLTHNSYTTSQFFLERQLHRFMCFDFDRQKPLNRLAETHTHKNTDKRSRFGGWNDLAFSDFLSSIYRQ</sequence>
<dbReference type="Gramene" id="KXG21184">
    <property type="protein sequence ID" value="KXG21184"/>
    <property type="gene ID" value="SORBI_3009G027400"/>
</dbReference>
<dbReference type="InParanoid" id="A0A1B6P6A6"/>
<evidence type="ECO:0000313" key="2">
    <source>
        <dbReference type="Proteomes" id="UP000000768"/>
    </source>
</evidence>
<gene>
    <name evidence="1" type="ORF">SORBI_3009G027400</name>
</gene>
<evidence type="ECO:0000313" key="1">
    <source>
        <dbReference type="EMBL" id="KXG21184.1"/>
    </source>
</evidence>